<organism evidence="3 4">
    <name type="scientific">Plenodomus tracheiphilus IPT5</name>
    <dbReference type="NCBI Taxonomy" id="1408161"/>
    <lineage>
        <taxon>Eukaryota</taxon>
        <taxon>Fungi</taxon>
        <taxon>Dikarya</taxon>
        <taxon>Ascomycota</taxon>
        <taxon>Pezizomycotina</taxon>
        <taxon>Dothideomycetes</taxon>
        <taxon>Pleosporomycetidae</taxon>
        <taxon>Pleosporales</taxon>
        <taxon>Pleosporineae</taxon>
        <taxon>Leptosphaeriaceae</taxon>
        <taxon>Plenodomus</taxon>
    </lineage>
</organism>
<name>A0A6A7B3R3_9PLEO</name>
<evidence type="ECO:0000256" key="1">
    <source>
        <dbReference type="SAM" id="MobiDB-lite"/>
    </source>
</evidence>
<accession>A0A6A7B3R3</accession>
<feature type="region of interest" description="Disordered" evidence="1">
    <location>
        <begin position="175"/>
        <end position="201"/>
    </location>
</feature>
<keyword evidence="2" id="KW-0812">Transmembrane</keyword>
<dbReference type="EMBL" id="MU006314">
    <property type="protein sequence ID" value="KAF2848978.1"/>
    <property type="molecule type" value="Genomic_DNA"/>
</dbReference>
<sequence length="389" mass="39910">MSTTSRSLQRAWNTAWTTAPPPSCATLRNSANTVAWGLSCVFAAEDSDPLPFSINTACMPWVTSNIYPSPSAFYSPATACPASWTAVATQTASSGSGGELGLEQWIGGETALLCCPNAFEGDGGRGCRPRGSGEFVVTECGEADAEENEVRTYAGGAWPVTATASVEALEVRWQASDTGRTASSSVSETGAGGGGSGSSGGGLSTGATAVIATVIPLVFLVGALAAFLLWRRRKNREINAGTDNFGGEEKNGRDSGVDGVAAHAYQSPPKSKSTHLAAMDPGSAGLAPPTAAAATAVAGPNTTSRSQSQHETPEWNAELDASEAERQRLVSPSVAPVSAATDASEQTSELGGLARVQRKPIAPVEIDSREIVAEVGDAYIPYRPGGQVR</sequence>
<feature type="transmembrane region" description="Helical" evidence="2">
    <location>
        <begin position="209"/>
        <end position="230"/>
    </location>
</feature>
<evidence type="ECO:0000313" key="3">
    <source>
        <dbReference type="EMBL" id="KAF2848978.1"/>
    </source>
</evidence>
<dbReference type="Proteomes" id="UP000799423">
    <property type="component" value="Unassembled WGS sequence"/>
</dbReference>
<feature type="compositionally biased region" description="Basic and acidic residues" evidence="1">
    <location>
        <begin position="247"/>
        <end position="256"/>
    </location>
</feature>
<gene>
    <name evidence="3" type="ORF">T440DRAFT_469723</name>
</gene>
<evidence type="ECO:0000256" key="2">
    <source>
        <dbReference type="SAM" id="Phobius"/>
    </source>
</evidence>
<keyword evidence="2" id="KW-1133">Transmembrane helix</keyword>
<dbReference type="AlphaFoldDB" id="A0A6A7B3R3"/>
<feature type="compositionally biased region" description="Low complexity" evidence="1">
    <location>
        <begin position="281"/>
        <end position="303"/>
    </location>
</feature>
<proteinExistence type="predicted"/>
<reference evidence="3" key="1">
    <citation type="submission" date="2020-01" db="EMBL/GenBank/DDBJ databases">
        <authorList>
            <consortium name="DOE Joint Genome Institute"/>
            <person name="Haridas S."/>
            <person name="Albert R."/>
            <person name="Binder M."/>
            <person name="Bloem J."/>
            <person name="Labutti K."/>
            <person name="Salamov A."/>
            <person name="Andreopoulos B."/>
            <person name="Baker S.E."/>
            <person name="Barry K."/>
            <person name="Bills G."/>
            <person name="Bluhm B.H."/>
            <person name="Cannon C."/>
            <person name="Castanera R."/>
            <person name="Culley D.E."/>
            <person name="Daum C."/>
            <person name="Ezra D."/>
            <person name="Gonzalez J.B."/>
            <person name="Henrissat B."/>
            <person name="Kuo A."/>
            <person name="Liang C."/>
            <person name="Lipzen A."/>
            <person name="Lutzoni F."/>
            <person name="Magnuson J."/>
            <person name="Mondo S."/>
            <person name="Nolan M."/>
            <person name="Ohm R."/>
            <person name="Pangilinan J."/>
            <person name="Park H.-J."/>
            <person name="Ramirez L."/>
            <person name="Alfaro M."/>
            <person name="Sun H."/>
            <person name="Tritt A."/>
            <person name="Yoshinaga Y."/>
            <person name="Zwiers L.-H."/>
            <person name="Turgeon B.G."/>
            <person name="Goodwin S.B."/>
            <person name="Spatafora J.W."/>
            <person name="Crous P.W."/>
            <person name="Grigoriev I.V."/>
        </authorList>
    </citation>
    <scope>NUCLEOTIDE SEQUENCE</scope>
    <source>
        <strain evidence="3">IPT5</strain>
    </source>
</reference>
<dbReference type="OrthoDB" id="5429716at2759"/>
<keyword evidence="2" id="KW-0472">Membrane</keyword>
<feature type="compositionally biased region" description="Gly residues" evidence="1">
    <location>
        <begin position="190"/>
        <end position="201"/>
    </location>
</feature>
<protein>
    <submittedName>
        <fullName evidence="3">Uncharacterized protein</fullName>
    </submittedName>
</protein>
<evidence type="ECO:0000313" key="4">
    <source>
        <dbReference type="Proteomes" id="UP000799423"/>
    </source>
</evidence>
<feature type="region of interest" description="Disordered" evidence="1">
    <location>
        <begin position="239"/>
        <end position="362"/>
    </location>
</feature>
<keyword evidence="4" id="KW-1185">Reference proteome</keyword>